<organism evidence="1 2">
    <name type="scientific">Melastoma candidum</name>
    <dbReference type="NCBI Taxonomy" id="119954"/>
    <lineage>
        <taxon>Eukaryota</taxon>
        <taxon>Viridiplantae</taxon>
        <taxon>Streptophyta</taxon>
        <taxon>Embryophyta</taxon>
        <taxon>Tracheophyta</taxon>
        <taxon>Spermatophyta</taxon>
        <taxon>Magnoliopsida</taxon>
        <taxon>eudicotyledons</taxon>
        <taxon>Gunneridae</taxon>
        <taxon>Pentapetalae</taxon>
        <taxon>rosids</taxon>
        <taxon>malvids</taxon>
        <taxon>Myrtales</taxon>
        <taxon>Melastomataceae</taxon>
        <taxon>Melastomatoideae</taxon>
        <taxon>Melastomateae</taxon>
        <taxon>Melastoma</taxon>
    </lineage>
</organism>
<name>A0ACB9N5R3_9MYRT</name>
<dbReference type="EMBL" id="CM042887">
    <property type="protein sequence ID" value="KAI4331656.1"/>
    <property type="molecule type" value="Genomic_DNA"/>
</dbReference>
<evidence type="ECO:0000313" key="2">
    <source>
        <dbReference type="Proteomes" id="UP001057402"/>
    </source>
</evidence>
<proteinExistence type="predicted"/>
<evidence type="ECO:0000313" key="1">
    <source>
        <dbReference type="EMBL" id="KAI4331656.1"/>
    </source>
</evidence>
<protein>
    <submittedName>
        <fullName evidence="1">Uncharacterized protein</fullName>
    </submittedName>
</protein>
<accession>A0ACB9N5R3</accession>
<comment type="caution">
    <text evidence="1">The sequence shown here is derived from an EMBL/GenBank/DDBJ whole genome shotgun (WGS) entry which is preliminary data.</text>
</comment>
<gene>
    <name evidence="1" type="ORF">MLD38_029819</name>
</gene>
<reference evidence="2" key="1">
    <citation type="journal article" date="2023" name="Front. Plant Sci.">
        <title>Chromosomal-level genome assembly of Melastoma candidum provides insights into trichome evolution.</title>
        <authorList>
            <person name="Zhong Y."/>
            <person name="Wu W."/>
            <person name="Sun C."/>
            <person name="Zou P."/>
            <person name="Liu Y."/>
            <person name="Dai S."/>
            <person name="Zhou R."/>
        </authorList>
    </citation>
    <scope>NUCLEOTIDE SEQUENCE [LARGE SCALE GENOMIC DNA]</scope>
</reference>
<dbReference type="Proteomes" id="UP001057402">
    <property type="component" value="Chromosome 8"/>
</dbReference>
<sequence length="320" mass="34439">MGLLRSPAMLVMVLWWSVGPVRVAAQGVISNLESARALDELLQDYAYRAFVRPKTGVPYDGVVPANLTGVKVSAMRLRNGSLRKHGVVSYKEFEIPTGVIVRPYTVRLVLVYQDLGNWSRVYYPLPGYTYMAPVLGLLAYDALNLTATNLPELDIEASGAPIRINFSSYIPVLPLGTTPKCVQFDSNGSVILSSLISGILCSTTQQGHFSIVVESIAPSPVPSGQPPGTAVLPPPRAGPKKSSKEVGKIVGSVIGGSALLAVLALLVLWARKHKQRTDIRRMERAADAGEALHMSTVGETRAPSAALTRTLPMLEHEHIP</sequence>
<keyword evidence="2" id="KW-1185">Reference proteome</keyword>